<dbReference type="InterPro" id="IPR006139">
    <property type="entry name" value="D-isomer_2_OHA_DH_cat_dom"/>
</dbReference>
<dbReference type="SUPFAM" id="SSF51735">
    <property type="entry name" value="NAD(P)-binding Rossmann-fold domains"/>
    <property type="match status" value="1"/>
</dbReference>
<dbReference type="VEuPathDB" id="FungiDB:M747DRAFT_367310"/>
<dbReference type="CDD" id="cd12168">
    <property type="entry name" value="Mand_dh_like"/>
    <property type="match status" value="1"/>
</dbReference>
<proteinExistence type="inferred from homology"/>
<dbReference type="Gene3D" id="3.40.50.720">
    <property type="entry name" value="NAD(P)-binding Rossmann-like Domain"/>
    <property type="match status" value="2"/>
</dbReference>
<dbReference type="Proteomes" id="UP000253845">
    <property type="component" value="Unassembled WGS sequence"/>
</dbReference>
<feature type="domain" description="D-isomer specific 2-hydroxyacid dehydrogenase NAD-binding" evidence="4">
    <location>
        <begin position="124"/>
        <end position="307"/>
    </location>
</feature>
<dbReference type="InterPro" id="IPR029753">
    <property type="entry name" value="D-isomer_DH_CS"/>
</dbReference>
<dbReference type="PROSITE" id="PS00671">
    <property type="entry name" value="D_2_HYDROXYACID_DH_3"/>
    <property type="match status" value="1"/>
</dbReference>
<dbReference type="GO" id="GO:0051287">
    <property type="term" value="F:NAD binding"/>
    <property type="evidence" value="ECO:0007669"/>
    <property type="project" value="InterPro"/>
</dbReference>
<dbReference type="GO" id="GO:0005829">
    <property type="term" value="C:cytosol"/>
    <property type="evidence" value="ECO:0007669"/>
    <property type="project" value="TreeGrafter"/>
</dbReference>
<evidence type="ECO:0000256" key="1">
    <source>
        <dbReference type="ARBA" id="ARBA00023002"/>
    </source>
</evidence>
<accession>A0A370CB28</accession>
<dbReference type="AlphaFoldDB" id="A0A370CB28"/>
<feature type="domain" description="D-isomer specific 2-hydroxyacid dehydrogenase catalytic" evidence="3">
    <location>
        <begin position="66"/>
        <end position="328"/>
    </location>
</feature>
<reference evidence="5 6" key="1">
    <citation type="submission" date="2018-07" db="EMBL/GenBank/DDBJ databases">
        <title>Section-level genome sequencing of Aspergillus section Nigri to investigate inter- and intra-species variation.</title>
        <authorList>
            <consortium name="DOE Joint Genome Institute"/>
            <person name="Vesth T.C."/>
            <person name="Nybo J.L."/>
            <person name="Theobald S."/>
            <person name="Frisvad J.C."/>
            <person name="Larsen T.O."/>
            <person name="Nielsen K.F."/>
            <person name="Hoof J.B."/>
            <person name="Brandl J."/>
            <person name="Salamov A."/>
            <person name="Riley R."/>
            <person name="Gladden J.M."/>
            <person name="Phatale P."/>
            <person name="Nielsen M.T."/>
            <person name="Lyhne E.K."/>
            <person name="Kogle M.E."/>
            <person name="Strasser K."/>
            <person name="McDonnell E."/>
            <person name="Barry K."/>
            <person name="Clum A."/>
            <person name="Chen C."/>
            <person name="Nolan M."/>
            <person name="Sandor L."/>
            <person name="Kuo A."/>
            <person name="Lipzen A."/>
            <person name="Hainaut M."/>
            <person name="Drula E."/>
            <person name="Tsang A."/>
            <person name="Magnuson J.K."/>
            <person name="Henrissat B."/>
            <person name="Wiebenga A."/>
            <person name="Simmons B.A."/>
            <person name="Makela M.R."/>
            <person name="De vries R.P."/>
            <person name="Grigoriev I.V."/>
            <person name="Mortensen U.H."/>
            <person name="Baker S.E."/>
            <person name="Andersen M.R."/>
        </authorList>
    </citation>
    <scope>NUCLEOTIDE SEQUENCE [LARGE SCALE GENOMIC DNA]</scope>
    <source>
        <strain evidence="5 6">ATCC 13496</strain>
    </source>
</reference>
<evidence type="ECO:0000259" key="4">
    <source>
        <dbReference type="Pfam" id="PF02826"/>
    </source>
</evidence>
<keyword evidence="1 2" id="KW-0560">Oxidoreductase</keyword>
<organism evidence="5 6">
    <name type="scientific">Aspergillus niger ATCC 13496</name>
    <dbReference type="NCBI Taxonomy" id="1353008"/>
    <lineage>
        <taxon>Eukaryota</taxon>
        <taxon>Fungi</taxon>
        <taxon>Dikarya</taxon>
        <taxon>Ascomycota</taxon>
        <taxon>Pezizomycotina</taxon>
        <taxon>Eurotiomycetes</taxon>
        <taxon>Eurotiomycetidae</taxon>
        <taxon>Eurotiales</taxon>
        <taxon>Aspergillaceae</taxon>
        <taxon>Aspergillus</taxon>
        <taxon>Aspergillus subgen. Circumdati</taxon>
    </lineage>
</organism>
<dbReference type="PANTHER" id="PTHR10996">
    <property type="entry name" value="2-HYDROXYACID DEHYDROGENASE-RELATED"/>
    <property type="match status" value="1"/>
</dbReference>
<dbReference type="Pfam" id="PF02826">
    <property type="entry name" value="2-Hacid_dh_C"/>
    <property type="match status" value="1"/>
</dbReference>
<dbReference type="InterPro" id="IPR036291">
    <property type="entry name" value="NAD(P)-bd_dom_sf"/>
</dbReference>
<comment type="similarity">
    <text evidence="2">Belongs to the D-isomer specific 2-hydroxyacid dehydrogenase family.</text>
</comment>
<gene>
    <name evidence="5" type="ORF">M747DRAFT_367310</name>
</gene>
<dbReference type="InterPro" id="IPR050223">
    <property type="entry name" value="D-isomer_2-hydroxyacid_DH"/>
</dbReference>
<dbReference type="EMBL" id="KZ851902">
    <property type="protein sequence ID" value="RDH24349.1"/>
    <property type="molecule type" value="Genomic_DNA"/>
</dbReference>
<evidence type="ECO:0008006" key="7">
    <source>
        <dbReference type="Google" id="ProtNLM"/>
    </source>
</evidence>
<dbReference type="GO" id="GO:0030267">
    <property type="term" value="F:glyoxylate reductase (NADPH) activity"/>
    <property type="evidence" value="ECO:0007669"/>
    <property type="project" value="TreeGrafter"/>
</dbReference>
<protein>
    <recommendedName>
        <fullName evidence="7">D-mandelate dehydrogenase</fullName>
    </recommendedName>
</protein>
<sequence>MTKPIILHLGDPIAYNHDLYNDPLSTRFTIIRDTSPTREAFIEALKTNKYGPFVAIFRPHFSSGTTMSPWDADLVSLLPPSVKIFASAGAGYNDISVPSLTARGIYYTNGAGASDEAVADTTLYMILSVFRNFTASQIAARSGDTERFLECHRNLAGVSTNPRGKVLGLIGLGRIGSEVVRKVRGGLGMEVVYYDAVRLSEERERELGVRWGGGIRGVLEGADCVSVHCPLTEGTRGLIDKEKIGWMRDGVRVVNVARGGVVVEEDLVQGLRSGKVAAAALDVHEFEPVVDGRLREMENVTLTTHVGGGAVETRIGFERLAMENILRVVGDDGEVVGEPVTAVNGREVREVWERMGKGE</sequence>
<dbReference type="Pfam" id="PF00389">
    <property type="entry name" value="2-Hacid_dh"/>
    <property type="match status" value="1"/>
</dbReference>
<dbReference type="SUPFAM" id="SSF52283">
    <property type="entry name" value="Formate/glycerate dehydrogenase catalytic domain-like"/>
    <property type="match status" value="1"/>
</dbReference>
<dbReference type="PANTHER" id="PTHR10996:SF281">
    <property type="entry name" value="D-ISOMER SPECIFIC 2-HYDROXYACID DEHYDROGENASE NAD-BINDING DOMAIN-CONTAINING PROTEIN-RELATED"/>
    <property type="match status" value="1"/>
</dbReference>
<evidence type="ECO:0000256" key="2">
    <source>
        <dbReference type="RuleBase" id="RU003719"/>
    </source>
</evidence>
<evidence type="ECO:0000313" key="6">
    <source>
        <dbReference type="Proteomes" id="UP000253845"/>
    </source>
</evidence>
<name>A0A370CB28_ASPNG</name>
<evidence type="ECO:0000259" key="3">
    <source>
        <dbReference type="Pfam" id="PF00389"/>
    </source>
</evidence>
<dbReference type="GO" id="GO:0016618">
    <property type="term" value="F:hydroxypyruvate reductase [NAD(P)H] activity"/>
    <property type="evidence" value="ECO:0007669"/>
    <property type="project" value="TreeGrafter"/>
</dbReference>
<dbReference type="InterPro" id="IPR006140">
    <property type="entry name" value="D-isomer_DH_NAD-bd"/>
</dbReference>
<evidence type="ECO:0000313" key="5">
    <source>
        <dbReference type="EMBL" id="RDH24349.1"/>
    </source>
</evidence>